<dbReference type="Gene3D" id="3.40.50.1820">
    <property type="entry name" value="alpha/beta hydrolase"/>
    <property type="match status" value="1"/>
</dbReference>
<dbReference type="InterPro" id="IPR029058">
    <property type="entry name" value="AB_hydrolase_fold"/>
</dbReference>
<evidence type="ECO:0000256" key="3">
    <source>
        <dbReference type="RuleBase" id="RU361235"/>
    </source>
</evidence>
<gene>
    <name evidence="5" type="ORF">SLS60_007798</name>
</gene>
<dbReference type="PROSITE" id="PS00122">
    <property type="entry name" value="CARBOXYLESTERASE_B_1"/>
    <property type="match status" value="1"/>
</dbReference>
<protein>
    <recommendedName>
        <fullName evidence="3">Carboxylic ester hydrolase</fullName>
        <ecNumber evidence="3">3.1.1.-</ecNumber>
    </recommendedName>
</protein>
<dbReference type="EC" id="3.1.1.-" evidence="3"/>
<dbReference type="Pfam" id="PF00135">
    <property type="entry name" value="COesterase"/>
    <property type="match status" value="1"/>
</dbReference>
<comment type="caution">
    <text evidence="5">The sequence shown here is derived from an EMBL/GenBank/DDBJ whole genome shotgun (WGS) entry which is preliminary data.</text>
</comment>
<feature type="domain" description="Carboxylesterase type B" evidence="4">
    <location>
        <begin position="4"/>
        <end position="380"/>
    </location>
</feature>
<keyword evidence="6" id="KW-1185">Reference proteome</keyword>
<dbReference type="SUPFAM" id="SSF53474">
    <property type="entry name" value="alpha/beta-Hydrolases"/>
    <property type="match status" value="1"/>
</dbReference>
<accession>A0ABR3R2L4</accession>
<evidence type="ECO:0000256" key="1">
    <source>
        <dbReference type="ARBA" id="ARBA00005964"/>
    </source>
</evidence>
<evidence type="ECO:0000259" key="4">
    <source>
        <dbReference type="Pfam" id="PF00135"/>
    </source>
</evidence>
<proteinExistence type="inferred from homology"/>
<dbReference type="PANTHER" id="PTHR43918">
    <property type="entry name" value="ACETYLCHOLINESTERASE"/>
    <property type="match status" value="1"/>
</dbReference>
<evidence type="ECO:0000313" key="6">
    <source>
        <dbReference type="Proteomes" id="UP001521785"/>
    </source>
</evidence>
<dbReference type="InterPro" id="IPR019826">
    <property type="entry name" value="Carboxylesterase_B_AS"/>
</dbReference>
<keyword evidence="2 3" id="KW-0378">Hydrolase</keyword>
<dbReference type="InterPro" id="IPR002018">
    <property type="entry name" value="CarbesteraseB"/>
</dbReference>
<comment type="similarity">
    <text evidence="1 3">Belongs to the type-B carboxylesterase/lipase family.</text>
</comment>
<name>A0ABR3R2L4_9PLEO</name>
<evidence type="ECO:0000313" key="5">
    <source>
        <dbReference type="EMBL" id="KAL1598658.1"/>
    </source>
</evidence>
<dbReference type="InterPro" id="IPR050654">
    <property type="entry name" value="AChE-related_enzymes"/>
</dbReference>
<dbReference type="EMBL" id="JAKJXO020000011">
    <property type="protein sequence ID" value="KAL1598658.1"/>
    <property type="molecule type" value="Genomic_DNA"/>
</dbReference>
<sequence length="406" mass="44716">MLGVTLNYRLSAWGFLQGDEVRESGDTNVGLRDQRLALQWVRENIARFGGDPTRVTIWGQSAGAGSVGMHIMAYNGRDDKLFRSAIMESGSPVAISDPDRKAYFQAAYQNLTESAGCSDTFDSLKCLRALSFETLNAAINTTALSNIWFPQIDGDIIVRHSSEQLKDGAFVHIPILIGTNSDEGTSFSPRGINEFEAFKKAIQASTPLMNTSFADRVLAAYPDDPAQNVLANLGPTYRPGSPYGAQYRRAATYYGDMQFIASQRLSCETWAAAGLTAYCFRFNAIPSWATPLDGATHFVEVAFTMLNLLGVGYPPVRTPPFEGKPSSYANLARLMSSDWIRFVSFGDVNSKARTKTFGVPHWPKYSLRKAEGFVYDANVTSHVESDKYRAEGISLINNGVFSVYNR</sequence>
<evidence type="ECO:0000256" key="2">
    <source>
        <dbReference type="ARBA" id="ARBA00022801"/>
    </source>
</evidence>
<organism evidence="5 6">
    <name type="scientific">Paraconiothyrium brasiliense</name>
    <dbReference type="NCBI Taxonomy" id="300254"/>
    <lineage>
        <taxon>Eukaryota</taxon>
        <taxon>Fungi</taxon>
        <taxon>Dikarya</taxon>
        <taxon>Ascomycota</taxon>
        <taxon>Pezizomycotina</taxon>
        <taxon>Dothideomycetes</taxon>
        <taxon>Pleosporomycetidae</taxon>
        <taxon>Pleosporales</taxon>
        <taxon>Massarineae</taxon>
        <taxon>Didymosphaeriaceae</taxon>
        <taxon>Paraconiothyrium</taxon>
    </lineage>
</organism>
<dbReference type="Proteomes" id="UP001521785">
    <property type="component" value="Unassembled WGS sequence"/>
</dbReference>
<reference evidence="5 6" key="1">
    <citation type="submission" date="2024-02" db="EMBL/GenBank/DDBJ databases">
        <title>De novo assembly and annotation of 12 fungi associated with fruit tree decline syndrome in Ontario, Canada.</title>
        <authorList>
            <person name="Sulman M."/>
            <person name="Ellouze W."/>
            <person name="Ilyukhin E."/>
        </authorList>
    </citation>
    <scope>NUCLEOTIDE SEQUENCE [LARGE SCALE GENOMIC DNA]</scope>
    <source>
        <strain evidence="5 6">M42-189</strain>
    </source>
</reference>
<dbReference type="PANTHER" id="PTHR43918:SF4">
    <property type="entry name" value="CARBOXYLIC ESTER HYDROLASE"/>
    <property type="match status" value="1"/>
</dbReference>